<feature type="transmembrane region" description="Helical" evidence="7">
    <location>
        <begin position="391"/>
        <end position="413"/>
    </location>
</feature>
<feature type="transmembrane region" description="Helical" evidence="7">
    <location>
        <begin position="338"/>
        <end position="371"/>
    </location>
</feature>
<dbReference type="InterPro" id="IPR003838">
    <property type="entry name" value="ABC3_permease_C"/>
</dbReference>
<dbReference type="GO" id="GO:0022857">
    <property type="term" value="F:transmembrane transporter activity"/>
    <property type="evidence" value="ECO:0007669"/>
    <property type="project" value="TreeGrafter"/>
</dbReference>
<organism evidence="10 12">
    <name type="scientific">Micrococcus lylae</name>
    <dbReference type="NCBI Taxonomy" id="1273"/>
    <lineage>
        <taxon>Bacteria</taxon>
        <taxon>Bacillati</taxon>
        <taxon>Actinomycetota</taxon>
        <taxon>Actinomycetes</taxon>
        <taxon>Micrococcales</taxon>
        <taxon>Micrococcaceae</taxon>
        <taxon>Micrococcus</taxon>
    </lineage>
</organism>
<evidence type="ECO:0000313" key="12">
    <source>
        <dbReference type="Proteomes" id="UP000196230"/>
    </source>
</evidence>
<evidence type="ECO:0000256" key="4">
    <source>
        <dbReference type="ARBA" id="ARBA00022989"/>
    </source>
</evidence>
<accession>A0A1R4JRW1</accession>
<evidence type="ECO:0000256" key="3">
    <source>
        <dbReference type="ARBA" id="ARBA00022692"/>
    </source>
</evidence>
<evidence type="ECO:0000256" key="5">
    <source>
        <dbReference type="ARBA" id="ARBA00023136"/>
    </source>
</evidence>
<evidence type="ECO:0000259" key="8">
    <source>
        <dbReference type="Pfam" id="PF02687"/>
    </source>
</evidence>
<comment type="subcellular location">
    <subcellularLocation>
        <location evidence="1">Cell membrane</location>
        <topology evidence="1">Multi-pass membrane protein</topology>
    </subcellularLocation>
</comment>
<evidence type="ECO:0000313" key="11">
    <source>
        <dbReference type="EMBL" id="TFI01130.1"/>
    </source>
</evidence>
<evidence type="ECO:0000256" key="7">
    <source>
        <dbReference type="SAM" id="Phobius"/>
    </source>
</evidence>
<dbReference type="Proteomes" id="UP000297477">
    <property type="component" value="Unassembled WGS sequence"/>
</dbReference>
<dbReference type="Pfam" id="PF12704">
    <property type="entry name" value="MacB_PCD"/>
    <property type="match status" value="1"/>
</dbReference>
<reference evidence="11 13" key="2">
    <citation type="submission" date="2019-03" db="EMBL/GenBank/DDBJ databases">
        <title>Reclassification of Micrococcus aloeverae and Micrococcus yunnanensis as later heterotypic synonyms of Micrococcus luteus.</title>
        <authorList>
            <person name="Huang C.-H."/>
        </authorList>
    </citation>
    <scope>NUCLEOTIDE SEQUENCE [LARGE SCALE GENOMIC DNA]</scope>
    <source>
        <strain evidence="11 13">BCRC 12151</strain>
    </source>
</reference>
<feature type="transmembrane region" description="Helical" evidence="7">
    <location>
        <begin position="21"/>
        <end position="43"/>
    </location>
</feature>
<dbReference type="PANTHER" id="PTHR30572:SF4">
    <property type="entry name" value="ABC TRANSPORTER PERMEASE YTRF"/>
    <property type="match status" value="1"/>
</dbReference>
<keyword evidence="2" id="KW-1003">Cell membrane</keyword>
<dbReference type="EMBL" id="SPKT01000002">
    <property type="protein sequence ID" value="TFI01130.1"/>
    <property type="molecule type" value="Genomic_DNA"/>
</dbReference>
<evidence type="ECO:0000256" key="1">
    <source>
        <dbReference type="ARBA" id="ARBA00004651"/>
    </source>
</evidence>
<reference evidence="10 12" key="1">
    <citation type="submission" date="2017-02" db="EMBL/GenBank/DDBJ databases">
        <authorList>
            <person name="Peterson S.W."/>
        </authorList>
    </citation>
    <scope>NUCLEOTIDE SEQUENCE [LARGE SCALE GENOMIC DNA]</scope>
    <source>
        <strain evidence="10 12">2B3F</strain>
    </source>
</reference>
<evidence type="ECO:0000256" key="2">
    <source>
        <dbReference type="ARBA" id="ARBA00022475"/>
    </source>
</evidence>
<feature type="domain" description="MacB-like periplasmic core" evidence="9">
    <location>
        <begin position="21"/>
        <end position="266"/>
    </location>
</feature>
<dbReference type="Pfam" id="PF02687">
    <property type="entry name" value="FtsX"/>
    <property type="match status" value="1"/>
</dbReference>
<evidence type="ECO:0000313" key="10">
    <source>
        <dbReference type="EMBL" id="SJN34728.1"/>
    </source>
</evidence>
<dbReference type="OrthoDB" id="9780560at2"/>
<proteinExistence type="inferred from homology"/>
<feature type="domain" description="ABC3 transporter permease C-terminal" evidence="8">
    <location>
        <begin position="297"/>
        <end position="420"/>
    </location>
</feature>
<dbReference type="EMBL" id="FUKP01000067">
    <property type="protein sequence ID" value="SJN34728.1"/>
    <property type="molecule type" value="Genomic_DNA"/>
</dbReference>
<keyword evidence="3 7" id="KW-0812">Transmembrane</keyword>
<protein>
    <submittedName>
        <fullName evidence="11">ABC transporter permease</fullName>
    </submittedName>
    <submittedName>
        <fullName evidence="10">ABC transporter, permease protein</fullName>
    </submittedName>
</protein>
<dbReference type="PANTHER" id="PTHR30572">
    <property type="entry name" value="MEMBRANE COMPONENT OF TRANSPORTER-RELATED"/>
    <property type="match status" value="1"/>
</dbReference>
<dbReference type="InterPro" id="IPR050250">
    <property type="entry name" value="Macrolide_Exporter_MacB"/>
</dbReference>
<evidence type="ECO:0000259" key="9">
    <source>
        <dbReference type="Pfam" id="PF12704"/>
    </source>
</evidence>
<dbReference type="InterPro" id="IPR025857">
    <property type="entry name" value="MacB_PCD"/>
</dbReference>
<keyword evidence="13" id="KW-1185">Reference proteome</keyword>
<keyword evidence="5 7" id="KW-0472">Membrane</keyword>
<feature type="transmembrane region" description="Helical" evidence="7">
    <location>
        <begin position="293"/>
        <end position="318"/>
    </location>
</feature>
<comment type="similarity">
    <text evidence="6">Belongs to the ABC-4 integral membrane protein family.</text>
</comment>
<dbReference type="Proteomes" id="UP000196230">
    <property type="component" value="Unassembled WGS sequence"/>
</dbReference>
<keyword evidence="4 7" id="KW-1133">Transmembrane helix</keyword>
<dbReference type="RefSeq" id="WP_067188023.1">
    <property type="nucleotide sequence ID" value="NZ_CP126965.1"/>
</dbReference>
<dbReference type="AlphaFoldDB" id="A0A1R4JRW1"/>
<name>A0A1R4JRW1_9MICC</name>
<evidence type="ECO:0000313" key="13">
    <source>
        <dbReference type="Proteomes" id="UP000297477"/>
    </source>
</evidence>
<sequence>MKTADLFGTALTNTLRSKLRTILTVIAIVIGAFALTLTSGLGAGVNRYVDTMVEGFGAPDELYVSKQADMVTGMPTNSAPAEYDAEEAGAGEMFGMPLLTQKDVDTIEGIEHISEVETTRLVEPDYVQTADGKKWQVAFMGSSFETETASTAAGRMPAEDADEVTVPLAWVETLGGRDPEDVLGETVTLVASDPLGEEGSVEAEVVGVTETLASGSGAGPVPSVKVEEALHEIQTEGLPEEQRDTWFNATVTVQDMEANEAAVKQALADEGYTAQTLEDQLGMIRGVIDAVTWVFNGFGLIALLAASFGIINTLLMSVQERTREIGLMKSLGMTSGRVFGLFSMEAVVIGLMGSLIGVGGGLAVGLVGNRLLVDGPLKDVTGLQLFAVEPLSVLGIVALIVGIAFVAGALPAVRAARKDPITSLRYE</sequence>
<gene>
    <name evidence="11" type="ORF">E4A49_01325</name>
    <name evidence="10" type="ORF">FM125_10220</name>
</gene>
<dbReference type="GO" id="GO:0005886">
    <property type="term" value="C:plasma membrane"/>
    <property type="evidence" value="ECO:0007669"/>
    <property type="project" value="UniProtKB-SubCell"/>
</dbReference>
<evidence type="ECO:0000256" key="6">
    <source>
        <dbReference type="ARBA" id="ARBA00038076"/>
    </source>
</evidence>